<feature type="region of interest" description="Disordered" evidence="6">
    <location>
        <begin position="216"/>
        <end position="274"/>
    </location>
</feature>
<name>A0A395M6Q3_9HYPO</name>
<protein>
    <submittedName>
        <fullName evidence="8">Zap1-metalloregulatory protein involved in zinc-responsive transcriptional regulation</fullName>
    </submittedName>
</protein>
<sequence length="274" mass="31694">PMALDFVLKLSYSYSTSPFTTLKVSSFFIVIIWHINMPVEEKVRKGEDERYQCPRCNKRVGDLKRHIQGVHEDQRPFKCDFPGCKSKPFKQKDNLQSHIKSVHEGKRPFKCNFPKCEWAFPRKEGLERHARIKHGLNPLLCTDCGKNCASRHALNLHRNIKHASPPVNFPCRFCGKVLKHPTARWAHERFHTHCRCPIRFCKKFFKTAEEALAHVRGPDHGHEDDFTEGDLQNLHNPVDSQQDASVSVKRKGSWTEQSLEGCPKPKRARLSPNL</sequence>
<feature type="domain" description="C2H2-type" evidence="7">
    <location>
        <begin position="109"/>
        <end position="138"/>
    </location>
</feature>
<dbReference type="Proteomes" id="UP000265631">
    <property type="component" value="Unassembled WGS sequence"/>
</dbReference>
<evidence type="ECO:0000313" key="8">
    <source>
        <dbReference type="EMBL" id="RFN43571.1"/>
    </source>
</evidence>
<feature type="compositionally biased region" description="Polar residues" evidence="6">
    <location>
        <begin position="233"/>
        <end position="245"/>
    </location>
</feature>
<dbReference type="GO" id="GO:0005634">
    <property type="term" value="C:nucleus"/>
    <property type="evidence" value="ECO:0007669"/>
    <property type="project" value="UniProtKB-ARBA"/>
</dbReference>
<dbReference type="Pfam" id="PF00096">
    <property type="entry name" value="zf-C2H2"/>
    <property type="match status" value="2"/>
</dbReference>
<dbReference type="AlphaFoldDB" id="A0A395M6Q3"/>
<dbReference type="InterPro" id="IPR050329">
    <property type="entry name" value="GLI_C2H2-zinc-finger"/>
</dbReference>
<feature type="domain" description="C2H2-type" evidence="7">
    <location>
        <begin position="169"/>
        <end position="196"/>
    </location>
</feature>
<accession>A0A395M6Q3</accession>
<organism evidence="8 9">
    <name type="scientific">Fusarium flagelliforme</name>
    <dbReference type="NCBI Taxonomy" id="2675880"/>
    <lineage>
        <taxon>Eukaryota</taxon>
        <taxon>Fungi</taxon>
        <taxon>Dikarya</taxon>
        <taxon>Ascomycota</taxon>
        <taxon>Pezizomycotina</taxon>
        <taxon>Sordariomycetes</taxon>
        <taxon>Hypocreomycetidae</taxon>
        <taxon>Hypocreales</taxon>
        <taxon>Nectriaceae</taxon>
        <taxon>Fusarium</taxon>
        <taxon>Fusarium incarnatum-equiseti species complex</taxon>
    </lineage>
</organism>
<dbReference type="SMART" id="SM00355">
    <property type="entry name" value="ZnF_C2H2"/>
    <property type="match status" value="6"/>
</dbReference>
<evidence type="ECO:0000256" key="1">
    <source>
        <dbReference type="ARBA" id="ARBA00022723"/>
    </source>
</evidence>
<dbReference type="InterPro" id="IPR036236">
    <property type="entry name" value="Znf_C2H2_sf"/>
</dbReference>
<keyword evidence="9" id="KW-1185">Reference proteome</keyword>
<keyword evidence="4" id="KW-0862">Zinc</keyword>
<keyword evidence="2" id="KW-0677">Repeat</keyword>
<reference evidence="8 9" key="1">
    <citation type="journal article" date="2018" name="PLoS Pathog.">
        <title>Evolution of structural diversity of trichothecenes, a family of toxins produced by plant pathogenic and entomopathogenic fungi.</title>
        <authorList>
            <person name="Proctor R.H."/>
            <person name="McCormick S.P."/>
            <person name="Kim H.S."/>
            <person name="Cardoza R.E."/>
            <person name="Stanley A.M."/>
            <person name="Lindo L."/>
            <person name="Kelly A."/>
            <person name="Brown D.W."/>
            <person name="Lee T."/>
            <person name="Vaughan M.M."/>
            <person name="Alexander N.J."/>
            <person name="Busman M."/>
            <person name="Gutierrez S."/>
        </authorList>
    </citation>
    <scope>NUCLEOTIDE SEQUENCE [LARGE SCALE GENOMIC DNA]</scope>
    <source>
        <strain evidence="8 9">NRRL 13405</strain>
    </source>
</reference>
<evidence type="ECO:0000259" key="7">
    <source>
        <dbReference type="PROSITE" id="PS50157"/>
    </source>
</evidence>
<proteinExistence type="predicted"/>
<dbReference type="GO" id="GO:0045944">
    <property type="term" value="P:positive regulation of transcription by RNA polymerase II"/>
    <property type="evidence" value="ECO:0007669"/>
    <property type="project" value="UniProtKB-ARBA"/>
</dbReference>
<dbReference type="GO" id="GO:0000981">
    <property type="term" value="F:DNA-binding transcription factor activity, RNA polymerase II-specific"/>
    <property type="evidence" value="ECO:0007669"/>
    <property type="project" value="TreeGrafter"/>
</dbReference>
<dbReference type="PANTHER" id="PTHR19818:SF139">
    <property type="entry name" value="PAIR-RULE PROTEIN ODD-PAIRED"/>
    <property type="match status" value="1"/>
</dbReference>
<keyword evidence="1" id="KW-0479">Metal-binding</keyword>
<dbReference type="Gene3D" id="3.30.160.60">
    <property type="entry name" value="Classic Zinc Finger"/>
    <property type="match status" value="3"/>
</dbReference>
<gene>
    <name evidence="8" type="ORF">FIE12Z_12191</name>
</gene>
<dbReference type="GO" id="GO:0008270">
    <property type="term" value="F:zinc ion binding"/>
    <property type="evidence" value="ECO:0007669"/>
    <property type="project" value="UniProtKB-KW"/>
</dbReference>
<feature type="domain" description="C2H2-type" evidence="7">
    <location>
        <begin position="77"/>
        <end position="108"/>
    </location>
</feature>
<evidence type="ECO:0000256" key="2">
    <source>
        <dbReference type="ARBA" id="ARBA00022737"/>
    </source>
</evidence>
<evidence type="ECO:0000313" key="9">
    <source>
        <dbReference type="Proteomes" id="UP000265631"/>
    </source>
</evidence>
<keyword evidence="3 5" id="KW-0863">Zinc-finger</keyword>
<dbReference type="EMBL" id="PXXK01000540">
    <property type="protein sequence ID" value="RFN43571.1"/>
    <property type="molecule type" value="Genomic_DNA"/>
</dbReference>
<comment type="caution">
    <text evidence="8">The sequence shown here is derived from an EMBL/GenBank/DDBJ whole genome shotgun (WGS) entry which is preliminary data.</text>
</comment>
<dbReference type="PROSITE" id="PS00028">
    <property type="entry name" value="ZINC_FINGER_C2H2_1"/>
    <property type="match status" value="4"/>
</dbReference>
<evidence type="ECO:0000256" key="3">
    <source>
        <dbReference type="ARBA" id="ARBA00022771"/>
    </source>
</evidence>
<dbReference type="PROSITE" id="PS50157">
    <property type="entry name" value="ZINC_FINGER_C2H2_2"/>
    <property type="match status" value="3"/>
</dbReference>
<evidence type="ECO:0000256" key="6">
    <source>
        <dbReference type="SAM" id="MobiDB-lite"/>
    </source>
</evidence>
<dbReference type="SUPFAM" id="SSF57667">
    <property type="entry name" value="beta-beta-alpha zinc fingers"/>
    <property type="match status" value="2"/>
</dbReference>
<evidence type="ECO:0000256" key="4">
    <source>
        <dbReference type="ARBA" id="ARBA00022833"/>
    </source>
</evidence>
<dbReference type="STRING" id="2594813.A0A395M6Q3"/>
<dbReference type="GO" id="GO:0000978">
    <property type="term" value="F:RNA polymerase II cis-regulatory region sequence-specific DNA binding"/>
    <property type="evidence" value="ECO:0007669"/>
    <property type="project" value="TreeGrafter"/>
</dbReference>
<evidence type="ECO:0000256" key="5">
    <source>
        <dbReference type="PROSITE-ProRule" id="PRU00042"/>
    </source>
</evidence>
<dbReference type="PANTHER" id="PTHR19818">
    <property type="entry name" value="ZINC FINGER PROTEIN ZIC AND GLI"/>
    <property type="match status" value="1"/>
</dbReference>
<dbReference type="InterPro" id="IPR013087">
    <property type="entry name" value="Znf_C2H2_type"/>
</dbReference>
<feature type="non-terminal residue" evidence="8">
    <location>
        <position position="1"/>
    </location>
</feature>
<feature type="compositionally biased region" description="Basic residues" evidence="6">
    <location>
        <begin position="264"/>
        <end position="274"/>
    </location>
</feature>